<feature type="transmembrane region" description="Helical" evidence="1">
    <location>
        <begin position="213"/>
        <end position="238"/>
    </location>
</feature>
<keyword evidence="1" id="KW-0472">Membrane</keyword>
<dbReference type="STRING" id="460384.SAMN05216313_10357"/>
<name>A0A1I0CM12_9FIRM</name>
<keyword evidence="3" id="KW-1185">Reference proteome</keyword>
<feature type="transmembrane region" description="Helical" evidence="1">
    <location>
        <begin position="120"/>
        <end position="142"/>
    </location>
</feature>
<dbReference type="Proteomes" id="UP000198508">
    <property type="component" value="Unassembled WGS sequence"/>
</dbReference>
<dbReference type="InterPro" id="IPR010380">
    <property type="entry name" value="DUF975"/>
</dbReference>
<dbReference type="AlphaFoldDB" id="A0A1I0CM12"/>
<dbReference type="EMBL" id="FOIM01000003">
    <property type="protein sequence ID" value="SET20676.1"/>
    <property type="molecule type" value="Genomic_DNA"/>
</dbReference>
<feature type="transmembrane region" description="Helical" evidence="1">
    <location>
        <begin position="162"/>
        <end position="185"/>
    </location>
</feature>
<evidence type="ECO:0000313" key="3">
    <source>
        <dbReference type="Proteomes" id="UP000198508"/>
    </source>
</evidence>
<keyword evidence="1" id="KW-0812">Transmembrane</keyword>
<organism evidence="2 3">
    <name type="scientific">Enterocloster lavalensis</name>
    <dbReference type="NCBI Taxonomy" id="460384"/>
    <lineage>
        <taxon>Bacteria</taxon>
        <taxon>Bacillati</taxon>
        <taxon>Bacillota</taxon>
        <taxon>Clostridia</taxon>
        <taxon>Lachnospirales</taxon>
        <taxon>Lachnospiraceae</taxon>
        <taxon>Enterocloster</taxon>
    </lineage>
</organism>
<feature type="transmembrane region" description="Helical" evidence="1">
    <location>
        <begin position="21"/>
        <end position="53"/>
    </location>
</feature>
<sequence>MKKAAEYRTQARKSLLGRYGNIVLARLLGFLMIFVTAIVLVVMVSYTLTYILAASGRRFGGGIPFGVMLMSIIIALLMVIMVVTEVLLQGGTLKMAYKAFRGQDIRLGDMFYGFKGKTPWHILGISFVIGLIQVIFMIPYFVCYMRVRLEMDTTATGIALVVLSWLLFIVVSIILSLFWGLALYVMIDCPDLGTFACLKASAKLTKRRRWKLFCFHLSFIGWHILGQLSFGIGTLWIMPYIECSTFGFYQDLKAEKEQLGIKWRPDPAGKNPAGAS</sequence>
<proteinExistence type="predicted"/>
<dbReference type="PANTHER" id="PTHR40076">
    <property type="entry name" value="MEMBRANE PROTEIN-RELATED"/>
    <property type="match status" value="1"/>
</dbReference>
<protein>
    <submittedName>
        <fullName evidence="2">Uncharacterized membrane protein</fullName>
    </submittedName>
</protein>
<evidence type="ECO:0000313" key="2">
    <source>
        <dbReference type="EMBL" id="SET20676.1"/>
    </source>
</evidence>
<dbReference type="Pfam" id="PF06161">
    <property type="entry name" value="DUF975"/>
    <property type="match status" value="1"/>
</dbReference>
<dbReference type="RefSeq" id="WP_092361029.1">
    <property type="nucleotide sequence ID" value="NZ_FOIM01000003.1"/>
</dbReference>
<evidence type="ECO:0000256" key="1">
    <source>
        <dbReference type="SAM" id="Phobius"/>
    </source>
</evidence>
<accession>A0A1I0CM12</accession>
<feature type="transmembrane region" description="Helical" evidence="1">
    <location>
        <begin position="65"/>
        <end position="88"/>
    </location>
</feature>
<reference evidence="3" key="1">
    <citation type="submission" date="2016-10" db="EMBL/GenBank/DDBJ databases">
        <authorList>
            <person name="Varghese N."/>
            <person name="Submissions S."/>
        </authorList>
    </citation>
    <scope>NUCLEOTIDE SEQUENCE [LARGE SCALE GENOMIC DNA]</scope>
    <source>
        <strain evidence="3">NLAE-zl-G277</strain>
    </source>
</reference>
<keyword evidence="1" id="KW-1133">Transmembrane helix</keyword>
<gene>
    <name evidence="2" type="ORF">SAMN05216313_10357</name>
</gene>
<dbReference type="PANTHER" id="PTHR40076:SF1">
    <property type="entry name" value="MEMBRANE PROTEIN"/>
    <property type="match status" value="1"/>
</dbReference>